<feature type="domain" description="Integrase catalytic" evidence="2">
    <location>
        <begin position="176"/>
        <end position="339"/>
    </location>
</feature>
<dbReference type="SUPFAM" id="SSF53098">
    <property type="entry name" value="Ribonuclease H-like"/>
    <property type="match status" value="1"/>
</dbReference>
<gene>
    <name evidence="3" type="ORF">GA0074694_1183</name>
</gene>
<dbReference type="Proteomes" id="UP000198906">
    <property type="component" value="Unassembled WGS sequence"/>
</dbReference>
<dbReference type="PROSITE" id="PS50994">
    <property type="entry name" value="INTEGRASE"/>
    <property type="match status" value="1"/>
</dbReference>
<evidence type="ECO:0000256" key="1">
    <source>
        <dbReference type="SAM" id="MobiDB-lite"/>
    </source>
</evidence>
<evidence type="ECO:0000259" key="2">
    <source>
        <dbReference type="PROSITE" id="PS50994"/>
    </source>
</evidence>
<name>A0A1C6RDZ2_9ACTN</name>
<dbReference type="InterPro" id="IPR001584">
    <property type="entry name" value="Integrase_cat-core"/>
</dbReference>
<dbReference type="EMBL" id="FMHU01000001">
    <property type="protein sequence ID" value="SCL15379.1"/>
    <property type="molecule type" value="Genomic_DNA"/>
</dbReference>
<dbReference type="GO" id="GO:0015074">
    <property type="term" value="P:DNA integration"/>
    <property type="evidence" value="ECO:0007669"/>
    <property type="project" value="InterPro"/>
</dbReference>
<dbReference type="Gene3D" id="3.30.420.10">
    <property type="entry name" value="Ribonuclease H-like superfamily/Ribonuclease H"/>
    <property type="match status" value="1"/>
</dbReference>
<evidence type="ECO:0000313" key="4">
    <source>
        <dbReference type="Proteomes" id="UP000198906"/>
    </source>
</evidence>
<protein>
    <submittedName>
        <fullName evidence="3">Integrase core domain-containing protein</fullName>
    </submittedName>
</protein>
<dbReference type="STRING" id="47866.GA0074694_1183"/>
<feature type="region of interest" description="Disordered" evidence="1">
    <location>
        <begin position="314"/>
        <end position="358"/>
    </location>
</feature>
<dbReference type="AlphaFoldDB" id="A0A1C6RDZ2"/>
<feature type="compositionally biased region" description="Basic and acidic residues" evidence="1">
    <location>
        <begin position="327"/>
        <end position="340"/>
    </location>
</feature>
<dbReference type="InterPro" id="IPR012337">
    <property type="entry name" value="RNaseH-like_sf"/>
</dbReference>
<dbReference type="Pfam" id="PF13565">
    <property type="entry name" value="HTH_32"/>
    <property type="match status" value="1"/>
</dbReference>
<proteinExistence type="predicted"/>
<keyword evidence="4" id="KW-1185">Reference proteome</keyword>
<sequence>MISGMTVRMLYLGMISLFSGLGLLIRGDRALLVEVLALRHEVAVLRRQVSGRLRLSWPDRAVLSALARLLPRRIREHRIVTPATLLNWHRRLVRRHWTYPNRPGRPPVSDEIRDMVLRLARENPRWGHRRIKGELQRLGHRIGAGTIRRILAGWRVGPPPRQPDTNWRTFLRNQATGLLPIDFFHLDTILLRRLYALVVMEVSTRRVHLLGVTAHPTGQWVVQQARNLAMELGERANRFRFLIRDRDGKYTAAFDHVFAAEGITVVKTPPRTPRANCFIERWGRSLRDECTDHVLIYNERHALAVVGEYVDHFNDHRPHQGRQQRPPNHDPAARIPMDKPVRRRRRLSGVTNEYHRAA</sequence>
<accession>A0A1C6RDZ2</accession>
<organism evidence="3 4">
    <name type="scientific">Micromonospora inyonensis</name>
    <dbReference type="NCBI Taxonomy" id="47866"/>
    <lineage>
        <taxon>Bacteria</taxon>
        <taxon>Bacillati</taxon>
        <taxon>Actinomycetota</taxon>
        <taxon>Actinomycetes</taxon>
        <taxon>Micromonosporales</taxon>
        <taxon>Micromonosporaceae</taxon>
        <taxon>Micromonospora</taxon>
    </lineage>
</organism>
<dbReference type="InterPro" id="IPR036397">
    <property type="entry name" value="RNaseH_sf"/>
</dbReference>
<dbReference type="Pfam" id="PF13683">
    <property type="entry name" value="rve_3"/>
    <property type="match status" value="1"/>
</dbReference>
<reference evidence="4" key="1">
    <citation type="submission" date="2016-06" db="EMBL/GenBank/DDBJ databases">
        <authorList>
            <person name="Varghese N."/>
        </authorList>
    </citation>
    <scope>NUCLEOTIDE SEQUENCE [LARGE SCALE GENOMIC DNA]</scope>
    <source>
        <strain evidence="4">DSM 46123</strain>
    </source>
</reference>
<evidence type="ECO:0000313" key="3">
    <source>
        <dbReference type="EMBL" id="SCL15379.1"/>
    </source>
</evidence>
<dbReference type="GO" id="GO:0003676">
    <property type="term" value="F:nucleic acid binding"/>
    <property type="evidence" value="ECO:0007669"/>
    <property type="project" value="InterPro"/>
</dbReference>